<dbReference type="EMBL" id="PQCO01000284">
    <property type="protein sequence ID" value="PUD98829.1"/>
    <property type="molecule type" value="Genomic_DNA"/>
</dbReference>
<comment type="similarity">
    <text evidence="1">Belongs to the YciI family.</text>
</comment>
<dbReference type="InterPro" id="IPR051807">
    <property type="entry name" value="Sec-metab_biosynth-assoc"/>
</dbReference>
<reference evidence="3 4" key="1">
    <citation type="submission" date="2018-01" db="EMBL/GenBank/DDBJ databases">
        <title>Novel co-symbiosis in the lucinid bivalve Phacoides pectinatus.</title>
        <authorList>
            <person name="Lim S.J."/>
            <person name="Davis B.G."/>
            <person name="Gill D.E."/>
            <person name="Engel A.S."/>
            <person name="Anderson L.C."/>
            <person name="Campbell B.J."/>
        </authorList>
    </citation>
    <scope>NUCLEOTIDE SEQUENCE [LARGE SCALE GENOMIC DNA]</scope>
    <source>
        <strain evidence="3">N3_P5</strain>
    </source>
</reference>
<evidence type="ECO:0000259" key="2">
    <source>
        <dbReference type="Pfam" id="PF03795"/>
    </source>
</evidence>
<evidence type="ECO:0000313" key="4">
    <source>
        <dbReference type="Proteomes" id="UP000250928"/>
    </source>
</evidence>
<evidence type="ECO:0000313" key="3">
    <source>
        <dbReference type="EMBL" id="PUD98829.1"/>
    </source>
</evidence>
<dbReference type="AlphaFoldDB" id="A0A657Q0I7"/>
<dbReference type="PANTHER" id="PTHR33606">
    <property type="entry name" value="PROTEIN YCII"/>
    <property type="match status" value="1"/>
</dbReference>
<feature type="domain" description="YCII-related" evidence="2">
    <location>
        <begin position="1"/>
        <end position="95"/>
    </location>
</feature>
<sequence>MLYAIMGTDRENSLESRLKVREQHLERVNALQAEGRLIIAGPHPAIDSNDPGEAGFSGSLIIAEFETLDEASAWANDDPYATTGVFESVVVKPFKRVLP</sequence>
<dbReference type="PANTHER" id="PTHR33606:SF3">
    <property type="entry name" value="PROTEIN YCII"/>
    <property type="match status" value="1"/>
</dbReference>
<accession>A0A657Q0I7</accession>
<name>A0A657Q0I7_9GAMM</name>
<dbReference type="InterPro" id="IPR011008">
    <property type="entry name" value="Dimeric_a/b-barrel"/>
</dbReference>
<dbReference type="Pfam" id="PF03795">
    <property type="entry name" value="YCII"/>
    <property type="match status" value="1"/>
</dbReference>
<dbReference type="NCBIfam" id="NF008473">
    <property type="entry name" value="PRK11370.1"/>
    <property type="match status" value="1"/>
</dbReference>
<evidence type="ECO:0000256" key="1">
    <source>
        <dbReference type="ARBA" id="ARBA00007689"/>
    </source>
</evidence>
<comment type="caution">
    <text evidence="3">The sequence shown here is derived from an EMBL/GenBank/DDBJ whole genome shotgun (WGS) entry which is preliminary data.</text>
</comment>
<dbReference type="SUPFAM" id="SSF54909">
    <property type="entry name" value="Dimeric alpha+beta barrel"/>
    <property type="match status" value="1"/>
</dbReference>
<dbReference type="InterPro" id="IPR005545">
    <property type="entry name" value="YCII"/>
</dbReference>
<gene>
    <name evidence="3" type="ORF">C3L24_12005</name>
</gene>
<proteinExistence type="inferred from homology"/>
<dbReference type="Gene3D" id="3.30.70.1060">
    <property type="entry name" value="Dimeric alpha+beta barrel"/>
    <property type="match status" value="1"/>
</dbReference>
<dbReference type="Proteomes" id="UP000250928">
    <property type="component" value="Unassembled WGS sequence"/>
</dbReference>
<organism evidence="3 4">
    <name type="scientific">Candidatus Sedimenticola endophacoides</name>
    <dbReference type="NCBI Taxonomy" id="2548426"/>
    <lineage>
        <taxon>Bacteria</taxon>
        <taxon>Pseudomonadati</taxon>
        <taxon>Pseudomonadota</taxon>
        <taxon>Gammaproteobacteria</taxon>
        <taxon>Chromatiales</taxon>
        <taxon>Sedimenticolaceae</taxon>
        <taxon>Sedimenticola</taxon>
    </lineage>
</organism>
<protein>
    <recommendedName>
        <fullName evidence="2">YCII-related domain-containing protein</fullName>
    </recommendedName>
</protein>